<feature type="region of interest" description="Disordered" evidence="1">
    <location>
        <begin position="1"/>
        <end position="89"/>
    </location>
</feature>
<dbReference type="AlphaFoldDB" id="A0A6A5YGR2"/>
<proteinExistence type="predicted"/>
<accession>A0A6A5YGR2</accession>
<evidence type="ECO:0000313" key="2">
    <source>
        <dbReference type="EMBL" id="KAF2105904.1"/>
    </source>
</evidence>
<sequence>MAVDDTKDRSKQIGAANDDKNTGLLNATSLRCRNSSSSADLPGYYDSEPSSQPPGYNKDTIRSPYSSQHTRRPSQNPRPQPDTAGASAASIAAILGASSMAEVHAKDKESRVKRSFGKRLKDFFTGEGWNQDGGPDKSSSADLNYFGYRLDGRENQQRVLRR</sequence>
<keyword evidence="3" id="KW-1185">Reference proteome</keyword>
<protein>
    <submittedName>
        <fullName evidence="2">Uncharacterized protein</fullName>
    </submittedName>
</protein>
<organism evidence="2 3">
    <name type="scientific">Lophiotrema nucula</name>
    <dbReference type="NCBI Taxonomy" id="690887"/>
    <lineage>
        <taxon>Eukaryota</taxon>
        <taxon>Fungi</taxon>
        <taxon>Dikarya</taxon>
        <taxon>Ascomycota</taxon>
        <taxon>Pezizomycotina</taxon>
        <taxon>Dothideomycetes</taxon>
        <taxon>Pleosporomycetidae</taxon>
        <taxon>Pleosporales</taxon>
        <taxon>Lophiotremataceae</taxon>
        <taxon>Lophiotrema</taxon>
    </lineage>
</organism>
<feature type="compositionally biased region" description="Basic and acidic residues" evidence="1">
    <location>
        <begin position="1"/>
        <end position="21"/>
    </location>
</feature>
<reference evidence="2" key="1">
    <citation type="journal article" date="2020" name="Stud. Mycol.">
        <title>101 Dothideomycetes genomes: a test case for predicting lifestyles and emergence of pathogens.</title>
        <authorList>
            <person name="Haridas S."/>
            <person name="Albert R."/>
            <person name="Binder M."/>
            <person name="Bloem J."/>
            <person name="Labutti K."/>
            <person name="Salamov A."/>
            <person name="Andreopoulos B."/>
            <person name="Baker S."/>
            <person name="Barry K."/>
            <person name="Bills G."/>
            <person name="Bluhm B."/>
            <person name="Cannon C."/>
            <person name="Castanera R."/>
            <person name="Culley D."/>
            <person name="Daum C."/>
            <person name="Ezra D."/>
            <person name="Gonzalez J."/>
            <person name="Henrissat B."/>
            <person name="Kuo A."/>
            <person name="Liang C."/>
            <person name="Lipzen A."/>
            <person name="Lutzoni F."/>
            <person name="Magnuson J."/>
            <person name="Mondo S."/>
            <person name="Nolan M."/>
            <person name="Ohm R."/>
            <person name="Pangilinan J."/>
            <person name="Park H.-J."/>
            <person name="Ramirez L."/>
            <person name="Alfaro M."/>
            <person name="Sun H."/>
            <person name="Tritt A."/>
            <person name="Yoshinaga Y."/>
            <person name="Zwiers L.-H."/>
            <person name="Turgeon B."/>
            <person name="Goodwin S."/>
            <person name="Spatafora J."/>
            <person name="Crous P."/>
            <person name="Grigoriev I."/>
        </authorList>
    </citation>
    <scope>NUCLEOTIDE SEQUENCE</scope>
    <source>
        <strain evidence="2">CBS 627.86</strain>
    </source>
</reference>
<dbReference type="OrthoDB" id="3799998at2759"/>
<evidence type="ECO:0000256" key="1">
    <source>
        <dbReference type="SAM" id="MobiDB-lite"/>
    </source>
</evidence>
<dbReference type="Proteomes" id="UP000799770">
    <property type="component" value="Unassembled WGS sequence"/>
</dbReference>
<gene>
    <name evidence="2" type="ORF">BDV96DRAFT_354211</name>
</gene>
<feature type="compositionally biased region" description="Polar residues" evidence="1">
    <location>
        <begin position="23"/>
        <end position="39"/>
    </location>
</feature>
<dbReference type="EMBL" id="ML977369">
    <property type="protein sequence ID" value="KAF2105904.1"/>
    <property type="molecule type" value="Genomic_DNA"/>
</dbReference>
<feature type="compositionally biased region" description="Polar residues" evidence="1">
    <location>
        <begin position="63"/>
        <end position="77"/>
    </location>
</feature>
<name>A0A6A5YGR2_9PLEO</name>
<evidence type="ECO:0000313" key="3">
    <source>
        <dbReference type="Proteomes" id="UP000799770"/>
    </source>
</evidence>